<evidence type="ECO:0000313" key="3">
    <source>
        <dbReference type="Proteomes" id="UP000076502"/>
    </source>
</evidence>
<organism evidence="2 3">
    <name type="scientific">Dufourea novaeangliae</name>
    <name type="common">Sweat bee</name>
    <dbReference type="NCBI Taxonomy" id="178035"/>
    <lineage>
        <taxon>Eukaryota</taxon>
        <taxon>Metazoa</taxon>
        <taxon>Ecdysozoa</taxon>
        <taxon>Arthropoda</taxon>
        <taxon>Hexapoda</taxon>
        <taxon>Insecta</taxon>
        <taxon>Pterygota</taxon>
        <taxon>Neoptera</taxon>
        <taxon>Endopterygota</taxon>
        <taxon>Hymenoptera</taxon>
        <taxon>Apocrita</taxon>
        <taxon>Aculeata</taxon>
        <taxon>Apoidea</taxon>
        <taxon>Anthophila</taxon>
        <taxon>Halictidae</taxon>
        <taxon>Rophitinae</taxon>
        <taxon>Dufourea</taxon>
    </lineage>
</organism>
<dbReference type="OrthoDB" id="2095648at2759"/>
<dbReference type="SUPFAM" id="SSF50978">
    <property type="entry name" value="WD40 repeat-like"/>
    <property type="match status" value="1"/>
</dbReference>
<dbReference type="SMART" id="SM00256">
    <property type="entry name" value="FBOX"/>
    <property type="match status" value="1"/>
</dbReference>
<dbReference type="STRING" id="178035.A0A154PGC3"/>
<reference evidence="2 3" key="1">
    <citation type="submission" date="2015-07" db="EMBL/GenBank/DDBJ databases">
        <title>The genome of Dufourea novaeangliae.</title>
        <authorList>
            <person name="Pan H."/>
            <person name="Kapheim K."/>
        </authorList>
    </citation>
    <scope>NUCLEOTIDE SEQUENCE [LARGE SCALE GENOMIC DNA]</scope>
    <source>
        <strain evidence="2">0120121106</strain>
        <tissue evidence="2">Whole body</tissue>
    </source>
</reference>
<protein>
    <recommendedName>
        <fullName evidence="1">F-box domain-containing protein</fullName>
    </recommendedName>
</protein>
<accession>A0A154PGC3</accession>
<dbReference type="CDD" id="cd09917">
    <property type="entry name" value="F-box_SF"/>
    <property type="match status" value="1"/>
</dbReference>
<dbReference type="Pfam" id="PF12937">
    <property type="entry name" value="F-box-like"/>
    <property type="match status" value="1"/>
</dbReference>
<dbReference type="PROSITE" id="PS50181">
    <property type="entry name" value="FBOX"/>
    <property type="match status" value="1"/>
</dbReference>
<dbReference type="EMBL" id="KQ434889">
    <property type="protein sequence ID" value="KZC10240.1"/>
    <property type="molecule type" value="Genomic_DNA"/>
</dbReference>
<name>A0A154PGC3_DUFNO</name>
<gene>
    <name evidence="2" type="ORF">WN55_01356</name>
</gene>
<keyword evidence="3" id="KW-1185">Reference proteome</keyword>
<dbReference type="AlphaFoldDB" id="A0A154PGC3"/>
<dbReference type="Gene3D" id="2.130.10.10">
    <property type="entry name" value="YVTN repeat-like/Quinoprotein amine dehydrogenase"/>
    <property type="match status" value="1"/>
</dbReference>
<evidence type="ECO:0000313" key="2">
    <source>
        <dbReference type="EMBL" id="KZC10240.1"/>
    </source>
</evidence>
<evidence type="ECO:0000259" key="1">
    <source>
        <dbReference type="PROSITE" id="PS50181"/>
    </source>
</evidence>
<sequence length="393" mass="45727">MYFPPEIWDHIFLYADPVTLTNLKTVCQHWNKSIDKILKQNDHWYRKCKTEIPEYFWSTFCKTLNPKKYYTKFHEKHDAEMWMALYKLWITCKNTMNWNTENVCIEPLRRQHHAGQITCVETSGNLIAIGTSEGYIYFYDMCALQKGPVYVADHMEYINTVQFITDETSIICVSRSVNGHISFWDVRLKKLIEKARGDLICTSYSYCYTAAYNRIVIEGSIPRTVYEFDTDNIIAIGADNEEVLFYTQEGHFVHLSLNTPSGNYLNWTSIKPPNIKIRHYYIFKPDAVVCITDNGYLGFLVKGKEWIVHNLFPILHGTPTTVLVYANVLIVGLDCGNVHVYYINDFETINFNTISSKKFTLDYTAVISLNILVQVEAYLIISYIKKVCIVKLN</sequence>
<dbReference type="InterPro" id="IPR015943">
    <property type="entry name" value="WD40/YVTN_repeat-like_dom_sf"/>
</dbReference>
<dbReference type="OMA" id="TSYSYCY"/>
<dbReference type="InterPro" id="IPR001810">
    <property type="entry name" value="F-box_dom"/>
</dbReference>
<proteinExistence type="predicted"/>
<dbReference type="InterPro" id="IPR036322">
    <property type="entry name" value="WD40_repeat_dom_sf"/>
</dbReference>
<feature type="domain" description="F-box" evidence="1">
    <location>
        <begin position="1"/>
        <end position="47"/>
    </location>
</feature>
<dbReference type="Proteomes" id="UP000076502">
    <property type="component" value="Unassembled WGS sequence"/>
</dbReference>
<dbReference type="InterPro" id="IPR036047">
    <property type="entry name" value="F-box-like_dom_sf"/>
</dbReference>
<dbReference type="Gene3D" id="1.20.1280.50">
    <property type="match status" value="1"/>
</dbReference>
<dbReference type="SUPFAM" id="SSF81383">
    <property type="entry name" value="F-box domain"/>
    <property type="match status" value="1"/>
</dbReference>